<dbReference type="InterPro" id="IPR002192">
    <property type="entry name" value="PPDK_AMP/ATP-bd"/>
</dbReference>
<dbReference type="Pfam" id="PF01326">
    <property type="entry name" value="PPDK_N"/>
    <property type="match status" value="1"/>
</dbReference>
<dbReference type="GO" id="GO:0005524">
    <property type="term" value="F:ATP binding"/>
    <property type="evidence" value="ECO:0007669"/>
    <property type="project" value="InterPro"/>
</dbReference>
<evidence type="ECO:0000259" key="1">
    <source>
        <dbReference type="Pfam" id="PF01326"/>
    </source>
</evidence>
<dbReference type="STRING" id="706587.Desti_4372"/>
<keyword evidence="3" id="KW-1185">Reference proteome</keyword>
<evidence type="ECO:0000313" key="2">
    <source>
        <dbReference type="EMBL" id="AFM27005.1"/>
    </source>
</evidence>
<keyword evidence="2" id="KW-0808">Transferase</keyword>
<dbReference type="Gene3D" id="1.20.80.30">
    <property type="match status" value="1"/>
</dbReference>
<dbReference type="EMBL" id="CP003360">
    <property type="protein sequence ID" value="AFM27005.1"/>
    <property type="molecule type" value="Genomic_DNA"/>
</dbReference>
<proteinExistence type="predicted"/>
<dbReference type="SUPFAM" id="SSF52009">
    <property type="entry name" value="Phosphohistidine domain"/>
    <property type="match status" value="1"/>
</dbReference>
<gene>
    <name evidence="2" type="ordered locus">Desti_4372</name>
</gene>
<keyword evidence="2" id="KW-0418">Kinase</keyword>
<dbReference type="OrthoDB" id="9765468at2"/>
<dbReference type="PANTHER" id="PTHR22931">
    <property type="entry name" value="PHOSPHOENOLPYRUVATE DIKINASE-RELATED"/>
    <property type="match status" value="1"/>
</dbReference>
<dbReference type="HOGENOM" id="CLU_249024_0_0_7"/>
<dbReference type="GO" id="GO:0016301">
    <property type="term" value="F:kinase activity"/>
    <property type="evidence" value="ECO:0007669"/>
    <property type="project" value="UniProtKB-KW"/>
</dbReference>
<protein>
    <submittedName>
        <fullName evidence="2">Phosphoenolpyruvate synthase/pyruvate phosphate dikinase</fullName>
    </submittedName>
</protein>
<dbReference type="SUPFAM" id="SSF56059">
    <property type="entry name" value="Glutathione synthetase ATP-binding domain-like"/>
    <property type="match status" value="1"/>
</dbReference>
<feature type="domain" description="Pyruvate phosphate dikinase AMP/ATP-binding" evidence="1">
    <location>
        <begin position="1033"/>
        <end position="1270"/>
    </location>
</feature>
<keyword evidence="2" id="KW-0670">Pyruvate</keyword>
<dbReference type="KEGG" id="dti:Desti_4372"/>
<dbReference type="Gene3D" id="3.30.1490.20">
    <property type="entry name" value="ATP-grasp fold, A domain"/>
    <property type="match status" value="1"/>
</dbReference>
<dbReference type="InterPro" id="IPR010121">
    <property type="entry name" value="Pyruvate_phosphate_dikinase"/>
</dbReference>
<dbReference type="GO" id="GO:0050242">
    <property type="term" value="F:pyruvate, phosphate dikinase activity"/>
    <property type="evidence" value="ECO:0007669"/>
    <property type="project" value="InterPro"/>
</dbReference>
<dbReference type="Gene3D" id="3.30.470.20">
    <property type="entry name" value="ATP-grasp fold, B domain"/>
    <property type="match status" value="1"/>
</dbReference>
<dbReference type="RefSeq" id="WP_014812124.1">
    <property type="nucleotide sequence ID" value="NC_018025.1"/>
</dbReference>
<sequence>MEIKDIIRQITEREPLNPFQIAGMAAVLKGCKTGFSESTTLQIDSLGDVLTILDRTGENAATYLIALRQDNSTVALFPRFSRTDLEEFTFITRFEGRRDAIRENLIPVLYEIPNWLDVVQLLARYSMERDDESFRDHVSSVMEMILSYLFAAIRQPFDSEASSEAEYALARLVESILKLTDDKYLTGYMVYIERILEFLISGPFTYSANSLDRRMVEISGIRSALKKRDDNTKSHLMPKVNRMAAQALVTALDEIKPCPSQLVDRLETAVAEEQFESSERFRTEISGRIKSYSAAAIEDRRAFFHAAVSQEQSPATEEEIVSGVAFIRDVADTWRRIFSIFQEIIDTIPLRIQEVFSEILAVEILILDQPAVKDLLIQGICEIVVRLEKTRKQASRDLIHKFAGLMLDRAYASEDLKEIISSLRALEALGVTLGKARYFFMAQVLIDGLVKRPLIQPIKAKFAIEDDDTGEPLVLAEDTGANQAHVQHMKTLLTIVASNPRIMHRLIPYLIVQVEIGRTRVCDEDLIQYWISQLLRTNSSVTHFLIRTLIKAIPYSFKDIGPLDTLRLTAASLAKELANRGVKPIGNFLGKLRGDIHWRGSIENFYFCQGIMRYFVNGDPAAISEWMPPESMPYLKLENWCSPEEASGIRILSGRIFKDAGIDPGDKESLLALISVDLSRYQEDTSISEFSRRMVLGVMELVKGLHAKYFIVRRSETGSTVRESLEILSKTLQERKAINDNLLMPDNHEPLPPAVTLTEGSEEYIREMDRLRQEQPDIPIILRAKKAGHAYAQKATYLEPRFEAFTKDLSLEALQETLATSINNTHFDKISPENLAQALAFLDYLVIGIGVNGHSSYYMQQAGRDLLRAGPLGLTYDKVRDLVNIVKKEIDDIYSMYRIWFEEPFDTFLSHMPMERLPRKLKDLTTLKDIPDTDFFKNYLKTLYISDLQARDGNLRVLETFIDKVELFLNQRLADSQRRVNKRNKTETGPGPFYFPDPQEISPCRIGLKASLLRFAENTPPYFVITTDLQIKRTEELLLDEGFRAGLAESVGKLGKVSGRSFGDPANPALYSVRSGARISMPGMMTTITNVGINDEIAESLARTEGPWFAYDCYRRFLQEFSQSVFGVEREEFQEIMDKHKNEFRVIRKAHMSAQQMKELAFEYKKRVAELAPKLVQLLDEGKLLDILIYCAGVVLHSYQSPAATKFRQAAAIHGVWRTPVIVQSMVYGNMELESSGTGVVSYNPLTMELRGDFAQGDQGTDVVNGKVSTMPVYDLWKTRESLASQMPEAWSQLSRILFRTAERLHFDTRLEYTIEKGKVFILQIRKDRERKEHVPPLSVSGYTVIAQGTGVSGKIFRGIMVTDRNQIAPFRHINKAQSIIDAMNERLPESEKLDGFIFVVNDPIPEEIMEGVFSLPVATALVSRLGGRGAHAADISKSLGRVYVGQVSQIQKFMGRSESVLFNDLRVVVGSKMIIHGQTGEIALYGKTGEHG</sequence>
<dbReference type="eggNOG" id="COG0574">
    <property type="taxonomic scope" value="Bacteria"/>
</dbReference>
<dbReference type="InterPro" id="IPR036637">
    <property type="entry name" value="Phosphohistidine_dom_sf"/>
</dbReference>
<dbReference type="PANTHER" id="PTHR22931:SF9">
    <property type="entry name" value="PYRUVATE, PHOSPHATE DIKINASE 1, CHLOROPLASTIC"/>
    <property type="match status" value="1"/>
</dbReference>
<organism evidence="2 3">
    <name type="scientific">Desulfomonile tiedjei (strain ATCC 49306 / DSM 6799 / DCB-1)</name>
    <dbReference type="NCBI Taxonomy" id="706587"/>
    <lineage>
        <taxon>Bacteria</taxon>
        <taxon>Pseudomonadati</taxon>
        <taxon>Thermodesulfobacteriota</taxon>
        <taxon>Desulfomonilia</taxon>
        <taxon>Desulfomonilales</taxon>
        <taxon>Desulfomonilaceae</taxon>
        <taxon>Desulfomonile</taxon>
    </lineage>
</organism>
<dbReference type="Proteomes" id="UP000006055">
    <property type="component" value="Chromosome"/>
</dbReference>
<reference evidence="3" key="1">
    <citation type="submission" date="2012-06" db="EMBL/GenBank/DDBJ databases">
        <title>Complete sequence of chromosome of Desulfomonile tiedjei DSM 6799.</title>
        <authorList>
            <person name="Lucas S."/>
            <person name="Copeland A."/>
            <person name="Lapidus A."/>
            <person name="Glavina del Rio T."/>
            <person name="Dalin E."/>
            <person name="Tice H."/>
            <person name="Bruce D."/>
            <person name="Goodwin L."/>
            <person name="Pitluck S."/>
            <person name="Peters L."/>
            <person name="Ovchinnikova G."/>
            <person name="Zeytun A."/>
            <person name="Lu M."/>
            <person name="Kyrpides N."/>
            <person name="Mavromatis K."/>
            <person name="Ivanova N."/>
            <person name="Brettin T."/>
            <person name="Detter J.C."/>
            <person name="Han C."/>
            <person name="Larimer F."/>
            <person name="Land M."/>
            <person name="Hauser L."/>
            <person name="Markowitz V."/>
            <person name="Cheng J.-F."/>
            <person name="Hugenholtz P."/>
            <person name="Woyke T."/>
            <person name="Wu D."/>
            <person name="Spring S."/>
            <person name="Schroeder M."/>
            <person name="Brambilla E."/>
            <person name="Klenk H.-P."/>
            <person name="Eisen J.A."/>
        </authorList>
    </citation>
    <scope>NUCLEOTIDE SEQUENCE [LARGE SCALE GENOMIC DNA]</scope>
    <source>
        <strain evidence="3">ATCC 49306 / DSM 6799 / DCB-1</strain>
    </source>
</reference>
<dbReference type="InterPro" id="IPR013815">
    <property type="entry name" value="ATP_grasp_subdomain_1"/>
</dbReference>
<dbReference type="PATRIC" id="fig|706587.4.peg.4958"/>
<name>I4CBR4_DESTA</name>
<accession>I4CBR4</accession>
<dbReference type="Gene3D" id="3.50.30.10">
    <property type="entry name" value="Phosphohistidine domain"/>
    <property type="match status" value="1"/>
</dbReference>
<evidence type="ECO:0000313" key="3">
    <source>
        <dbReference type="Proteomes" id="UP000006055"/>
    </source>
</evidence>